<evidence type="ECO:0008006" key="4">
    <source>
        <dbReference type="Google" id="ProtNLM"/>
    </source>
</evidence>
<evidence type="ECO:0000313" key="2">
    <source>
        <dbReference type="EMBL" id="KAK8739695.1"/>
    </source>
</evidence>
<comment type="caution">
    <text evidence="2">The sequence shown here is derived from an EMBL/GenBank/DDBJ whole genome shotgun (WGS) entry which is preliminary data.</text>
</comment>
<sequence length="321" mass="37109">MLIFVVSVGGNVRHYLILLKLYDFSWFGKMKEMYEARNSEFIYDAATWSVTPAMKEAYDSNGYILVRNMLTKAEVEKVKRAVDDDQGIQARAYSRDDGKSRRSRVSLWNHPGDDITGRLARMQRVAGTMEQLMGGDEVYHYHSKLMMKDAHTGGRHVWHQDYGYWYNNGCLYPDMASVFIPVDDCTRENSCLQVLRGSHRLGRIDHSRIGEQLGADPERVEQAQKVLEHIYVEMKAGDILFFHCNLLHTSDQNSSDNRRWVFIVAFNKRSNNPYKQHHHPQYTPMTKVADSALLQCDGSEPLGGKWFIKLQDDISIKDRVH</sequence>
<dbReference type="PANTHER" id="PTHR20883:SF51">
    <property type="entry name" value="PHYTANOYL-COA HYDROXYLASE"/>
    <property type="match status" value="1"/>
</dbReference>
<dbReference type="AlphaFoldDB" id="A0AAW0X5B4"/>
<reference evidence="2 3" key="1">
    <citation type="journal article" date="2024" name="BMC Genomics">
        <title>Genome assembly of redclaw crayfish (Cherax quadricarinatus) provides insights into its immune adaptation and hypoxia tolerance.</title>
        <authorList>
            <person name="Liu Z."/>
            <person name="Zheng J."/>
            <person name="Li H."/>
            <person name="Fang K."/>
            <person name="Wang S."/>
            <person name="He J."/>
            <person name="Zhou D."/>
            <person name="Weng S."/>
            <person name="Chi M."/>
            <person name="Gu Z."/>
            <person name="He J."/>
            <person name="Li F."/>
            <person name="Wang M."/>
        </authorList>
    </citation>
    <scope>NUCLEOTIDE SEQUENCE [LARGE SCALE GENOMIC DNA]</scope>
    <source>
        <strain evidence="2">ZL_2023a</strain>
    </source>
</reference>
<organism evidence="2 3">
    <name type="scientific">Cherax quadricarinatus</name>
    <name type="common">Australian red claw crayfish</name>
    <dbReference type="NCBI Taxonomy" id="27406"/>
    <lineage>
        <taxon>Eukaryota</taxon>
        <taxon>Metazoa</taxon>
        <taxon>Ecdysozoa</taxon>
        <taxon>Arthropoda</taxon>
        <taxon>Crustacea</taxon>
        <taxon>Multicrustacea</taxon>
        <taxon>Malacostraca</taxon>
        <taxon>Eumalacostraca</taxon>
        <taxon>Eucarida</taxon>
        <taxon>Decapoda</taxon>
        <taxon>Pleocyemata</taxon>
        <taxon>Astacidea</taxon>
        <taxon>Parastacoidea</taxon>
        <taxon>Parastacidae</taxon>
        <taxon>Cherax</taxon>
    </lineage>
</organism>
<dbReference type="Proteomes" id="UP001445076">
    <property type="component" value="Unassembled WGS sequence"/>
</dbReference>
<keyword evidence="3" id="KW-1185">Reference proteome</keyword>
<dbReference type="PANTHER" id="PTHR20883">
    <property type="entry name" value="PHYTANOYL-COA DIOXYGENASE DOMAIN CONTAINING 1"/>
    <property type="match status" value="1"/>
</dbReference>
<dbReference type="EMBL" id="JARKIK010000035">
    <property type="protein sequence ID" value="KAK8739695.1"/>
    <property type="molecule type" value="Genomic_DNA"/>
</dbReference>
<proteinExistence type="predicted"/>
<name>A0AAW0X5B4_CHEQU</name>
<dbReference type="SUPFAM" id="SSF51197">
    <property type="entry name" value="Clavaminate synthase-like"/>
    <property type="match status" value="1"/>
</dbReference>
<evidence type="ECO:0000313" key="3">
    <source>
        <dbReference type="Proteomes" id="UP001445076"/>
    </source>
</evidence>
<protein>
    <recommendedName>
        <fullName evidence="4">Phytanoyl-CoA dioxygenase family protein</fullName>
    </recommendedName>
</protein>
<accession>A0AAW0X5B4</accession>
<evidence type="ECO:0000256" key="1">
    <source>
        <dbReference type="ARBA" id="ARBA00001962"/>
    </source>
</evidence>
<gene>
    <name evidence="2" type="ORF">OTU49_003150</name>
</gene>
<dbReference type="InterPro" id="IPR008775">
    <property type="entry name" value="Phytyl_CoA_dOase-like"/>
</dbReference>
<dbReference type="Pfam" id="PF05721">
    <property type="entry name" value="PhyH"/>
    <property type="match status" value="1"/>
</dbReference>
<dbReference type="Gene3D" id="2.60.120.620">
    <property type="entry name" value="q2cbj1_9rhob like domain"/>
    <property type="match status" value="1"/>
</dbReference>
<comment type="cofactor">
    <cofactor evidence="1">
        <name>Fe cation</name>
        <dbReference type="ChEBI" id="CHEBI:24875"/>
    </cofactor>
</comment>